<evidence type="ECO:0000313" key="3">
    <source>
        <dbReference type="EMBL" id="KAA2243000.1"/>
    </source>
</evidence>
<accession>A0A5B2VWH7</accession>
<dbReference type="Gene3D" id="3.40.50.880">
    <property type="match status" value="1"/>
</dbReference>
<feature type="signal peptide" evidence="1">
    <location>
        <begin position="1"/>
        <end position="21"/>
    </location>
</feature>
<dbReference type="InterPro" id="IPR029062">
    <property type="entry name" value="Class_I_gatase-like"/>
</dbReference>
<dbReference type="AlphaFoldDB" id="A0A5B2VWH7"/>
<gene>
    <name evidence="3" type="ORF">F0L74_10795</name>
</gene>
<organism evidence="3 4">
    <name type="scientific">Chitinophaga agrisoli</name>
    <dbReference type="NCBI Taxonomy" id="2607653"/>
    <lineage>
        <taxon>Bacteria</taxon>
        <taxon>Pseudomonadati</taxon>
        <taxon>Bacteroidota</taxon>
        <taxon>Chitinophagia</taxon>
        <taxon>Chitinophagales</taxon>
        <taxon>Chitinophagaceae</taxon>
        <taxon>Chitinophaga</taxon>
    </lineage>
</organism>
<protein>
    <submittedName>
        <fullName evidence="3">ThuA domain-containing protein</fullName>
    </submittedName>
</protein>
<reference evidence="3 4" key="1">
    <citation type="submission" date="2019-09" db="EMBL/GenBank/DDBJ databases">
        <title>Chitinophaga ginsengihumi sp. nov., isolated from soil of ginseng rhizosphere.</title>
        <authorList>
            <person name="Lee J."/>
        </authorList>
    </citation>
    <scope>NUCLEOTIDE SEQUENCE [LARGE SCALE GENOMIC DNA]</scope>
    <source>
        <strain evidence="3 4">BN140078</strain>
    </source>
</reference>
<dbReference type="PANTHER" id="PTHR40469">
    <property type="entry name" value="SECRETED GLYCOSYL HYDROLASE"/>
    <property type="match status" value="1"/>
</dbReference>
<dbReference type="InterPro" id="IPR029010">
    <property type="entry name" value="ThuA-like"/>
</dbReference>
<sequence>MRARFWLLLIVLFSWASLTNAQSPAQHRIRVLIIDGFSNHDWKQTTRLIKGILEESRRFSVAVTTAPPTPHDTGWDNWRPTFTGYDVIIQNTNNINDTSWRWPRRVERQLEEYVRAGGGLYILHSANNAFAHWQEYNRMIGLGWRNRQTGVALELDSNGHIIRTPPGQGEQTNHGDRFDAVIHILQRHPINQGYPEHWKTASMELYRYPRGPAEHLTVLSAAYDSISKKTWPVEWVVKYGKGRVYNSSMGHLWKGDVYPISYRCIGFETTVIRVTEWLATGKVTYPVPANFPTATEVSLRAVTDEPKGASK</sequence>
<evidence type="ECO:0000256" key="1">
    <source>
        <dbReference type="SAM" id="SignalP"/>
    </source>
</evidence>
<feature type="domain" description="ThuA-like" evidence="2">
    <location>
        <begin position="30"/>
        <end position="252"/>
    </location>
</feature>
<dbReference type="RefSeq" id="WP_149837876.1">
    <property type="nucleotide sequence ID" value="NZ_VUOC01000002.1"/>
</dbReference>
<comment type="caution">
    <text evidence="3">The sequence shown here is derived from an EMBL/GenBank/DDBJ whole genome shotgun (WGS) entry which is preliminary data.</text>
</comment>
<dbReference type="Proteomes" id="UP000324611">
    <property type="component" value="Unassembled WGS sequence"/>
</dbReference>
<keyword evidence="1" id="KW-0732">Signal</keyword>
<feature type="chain" id="PRO_5022779305" evidence="1">
    <location>
        <begin position="22"/>
        <end position="311"/>
    </location>
</feature>
<dbReference type="PANTHER" id="PTHR40469:SF2">
    <property type="entry name" value="GALACTOSE-BINDING DOMAIN-LIKE SUPERFAMILY PROTEIN"/>
    <property type="match status" value="1"/>
</dbReference>
<evidence type="ECO:0000313" key="4">
    <source>
        <dbReference type="Proteomes" id="UP000324611"/>
    </source>
</evidence>
<name>A0A5B2VWH7_9BACT</name>
<evidence type="ECO:0000259" key="2">
    <source>
        <dbReference type="Pfam" id="PF06283"/>
    </source>
</evidence>
<dbReference type="SUPFAM" id="SSF52317">
    <property type="entry name" value="Class I glutamine amidotransferase-like"/>
    <property type="match status" value="1"/>
</dbReference>
<keyword evidence="4" id="KW-1185">Reference proteome</keyword>
<reference evidence="3 4" key="2">
    <citation type="submission" date="2019-09" db="EMBL/GenBank/DDBJ databases">
        <authorList>
            <person name="Jin C."/>
        </authorList>
    </citation>
    <scope>NUCLEOTIDE SEQUENCE [LARGE SCALE GENOMIC DNA]</scope>
    <source>
        <strain evidence="3 4">BN140078</strain>
    </source>
</reference>
<dbReference type="Pfam" id="PF06283">
    <property type="entry name" value="ThuA"/>
    <property type="match status" value="1"/>
</dbReference>
<proteinExistence type="predicted"/>
<dbReference type="EMBL" id="VUOC01000002">
    <property type="protein sequence ID" value="KAA2243000.1"/>
    <property type="molecule type" value="Genomic_DNA"/>
</dbReference>